<dbReference type="InterPro" id="IPR036770">
    <property type="entry name" value="Ankyrin_rpt-contain_sf"/>
</dbReference>
<dbReference type="Proteomes" id="UP000824540">
    <property type="component" value="Unassembled WGS sequence"/>
</dbReference>
<evidence type="ECO:0000256" key="5">
    <source>
        <dbReference type="ARBA" id="ARBA00022692"/>
    </source>
</evidence>
<comment type="subcellular location">
    <subcellularLocation>
        <location evidence="1">Endoplasmic reticulum membrane</location>
        <topology evidence="1">Single-pass type III membrane protein</topology>
    </subcellularLocation>
</comment>
<evidence type="ECO:0000256" key="8">
    <source>
        <dbReference type="ARBA" id="ARBA00022968"/>
    </source>
</evidence>
<keyword evidence="7" id="KW-0256">Endoplasmic reticulum</keyword>
<dbReference type="SMART" id="SM00540">
    <property type="entry name" value="LEM"/>
    <property type="match status" value="1"/>
</dbReference>
<dbReference type="InterPro" id="IPR056237">
    <property type="entry name" value="ANKLE2_3rd"/>
</dbReference>
<feature type="non-terminal residue" evidence="19">
    <location>
        <position position="788"/>
    </location>
</feature>
<dbReference type="GO" id="GO:0031468">
    <property type="term" value="P:nuclear membrane reassembly"/>
    <property type="evidence" value="ECO:0007669"/>
    <property type="project" value="UniProtKB-ARBA"/>
</dbReference>
<dbReference type="PANTHER" id="PTHR12349">
    <property type="entry name" value="ANKYRIN REPEAT AND LEM DOMAIN-CONTAINING PROTEIN 2"/>
    <property type="match status" value="1"/>
</dbReference>
<keyword evidence="12" id="KW-0131">Cell cycle</keyword>
<feature type="region of interest" description="Disordered" evidence="17">
    <location>
        <begin position="170"/>
        <end position="209"/>
    </location>
</feature>
<keyword evidence="9" id="KW-1133">Transmembrane helix</keyword>
<dbReference type="Pfam" id="PF24567">
    <property type="entry name" value="ANKLE2_3rd"/>
    <property type="match status" value="1"/>
</dbReference>
<evidence type="ECO:0000256" key="3">
    <source>
        <dbReference type="ARBA" id="ARBA00022553"/>
    </source>
</evidence>
<accession>A0A8T2NBE6</accession>
<dbReference type="GO" id="GO:0051301">
    <property type="term" value="P:cell division"/>
    <property type="evidence" value="ECO:0007669"/>
    <property type="project" value="UniProtKB-KW"/>
</dbReference>
<comment type="caution">
    <text evidence="19">The sequence shown here is derived from an EMBL/GenBank/DDBJ whole genome shotgun (WGS) entry which is preliminary data.</text>
</comment>
<feature type="compositionally biased region" description="Low complexity" evidence="17">
    <location>
        <begin position="53"/>
        <end position="69"/>
    </location>
</feature>
<keyword evidence="3" id="KW-0597">Phosphoprotein</keyword>
<dbReference type="GO" id="GO:0007399">
    <property type="term" value="P:nervous system development"/>
    <property type="evidence" value="ECO:0007669"/>
    <property type="project" value="UniProtKB-ARBA"/>
</dbReference>
<evidence type="ECO:0000256" key="2">
    <source>
        <dbReference type="ARBA" id="ARBA00007597"/>
    </source>
</evidence>
<keyword evidence="6" id="KW-0498">Mitosis</keyword>
<evidence type="ECO:0000256" key="10">
    <source>
        <dbReference type="ARBA" id="ARBA00023043"/>
    </source>
</evidence>
<dbReference type="PROSITE" id="PS50954">
    <property type="entry name" value="LEM"/>
    <property type="match status" value="1"/>
</dbReference>
<evidence type="ECO:0000313" key="19">
    <source>
        <dbReference type="EMBL" id="KAG9335088.1"/>
    </source>
</evidence>
<dbReference type="OrthoDB" id="7446186at2759"/>
<comment type="similarity">
    <text evidence="2">Belongs to the ANKLE2 family.</text>
</comment>
<keyword evidence="5" id="KW-0812">Transmembrane</keyword>
<dbReference type="Pfam" id="PF03020">
    <property type="entry name" value="LEM"/>
    <property type="match status" value="1"/>
</dbReference>
<dbReference type="GO" id="GO:0005789">
    <property type="term" value="C:endoplasmic reticulum membrane"/>
    <property type="evidence" value="ECO:0007669"/>
    <property type="project" value="UniProtKB-SubCell"/>
</dbReference>
<evidence type="ECO:0000256" key="15">
    <source>
        <dbReference type="ARBA" id="ARBA00074558"/>
    </source>
</evidence>
<dbReference type="Gene3D" id="1.10.720.40">
    <property type="match status" value="1"/>
</dbReference>
<dbReference type="FunFam" id="1.10.720.40:FF:000001">
    <property type="entry name" value="LEM domain containing 2, isoform CRA_a"/>
    <property type="match status" value="1"/>
</dbReference>
<evidence type="ECO:0000256" key="12">
    <source>
        <dbReference type="ARBA" id="ARBA00023306"/>
    </source>
</evidence>
<feature type="region of interest" description="Disordered" evidence="17">
    <location>
        <begin position="48"/>
        <end position="130"/>
    </location>
</feature>
<keyword evidence="8" id="KW-0735">Signal-anchor</keyword>
<keyword evidence="4" id="KW-0132">Cell division</keyword>
<comment type="function">
    <text evidence="13">Involved in mitotic nuclear envelope reassembly by promoting dephosphorylation of BAF/BANF1 during mitotic exit. Coordinates the control of BAF/BANF1 dephosphorylation by inhibiting VRK1 kinase and promoting dephosphorylation of BAF/BANF1 by protein phosphatase 2A (PP2A), thereby facilitating nuclear envelope assembly. May regulate nuclear localization of VRK1 in non-dividing cells. It is unclear whether it acts as a real PP2A regulatory subunit or whether it is involved in recruitment of the PP2A complex. Involved in brain development.</text>
</comment>
<dbReference type="AlphaFoldDB" id="A0A8T2NBE6"/>
<dbReference type="SUPFAM" id="SSF48403">
    <property type="entry name" value="Ankyrin repeat"/>
    <property type="match status" value="1"/>
</dbReference>
<proteinExistence type="inferred from homology"/>
<dbReference type="GO" id="GO:0051721">
    <property type="term" value="F:protein phosphatase 2A binding"/>
    <property type="evidence" value="ECO:0007669"/>
    <property type="project" value="TreeGrafter"/>
</dbReference>
<organism evidence="19 20">
    <name type="scientific">Albula glossodonta</name>
    <name type="common">roundjaw bonefish</name>
    <dbReference type="NCBI Taxonomy" id="121402"/>
    <lineage>
        <taxon>Eukaryota</taxon>
        <taxon>Metazoa</taxon>
        <taxon>Chordata</taxon>
        <taxon>Craniata</taxon>
        <taxon>Vertebrata</taxon>
        <taxon>Euteleostomi</taxon>
        <taxon>Actinopterygii</taxon>
        <taxon>Neopterygii</taxon>
        <taxon>Teleostei</taxon>
        <taxon>Albuliformes</taxon>
        <taxon>Albulidae</taxon>
        <taxon>Albula</taxon>
    </lineage>
</organism>
<dbReference type="InterPro" id="IPR003887">
    <property type="entry name" value="LEM_dom"/>
</dbReference>
<dbReference type="Pfam" id="PF00023">
    <property type="entry name" value="Ank"/>
    <property type="match status" value="1"/>
</dbReference>
<comment type="subunit">
    <text evidence="14">Interacts with BAF/BANF1. Interacts with protein phosphatase 2A (PP2A) components PPP2C (PPP2CA or PPP2CB) and PPP2R1A.</text>
</comment>
<evidence type="ECO:0000256" key="6">
    <source>
        <dbReference type="ARBA" id="ARBA00022776"/>
    </source>
</evidence>
<reference evidence="19" key="1">
    <citation type="thesis" date="2021" institute="BYU ScholarsArchive" country="Provo, UT, USA">
        <title>Applications of and Algorithms for Genome Assembly and Genomic Analyses with an Emphasis on Marine Teleosts.</title>
        <authorList>
            <person name="Pickett B.D."/>
        </authorList>
    </citation>
    <scope>NUCLEOTIDE SEQUENCE</scope>
    <source>
        <strain evidence="19">HI-2016</strain>
    </source>
</reference>
<feature type="compositionally biased region" description="Low complexity" evidence="17">
    <location>
        <begin position="95"/>
        <end position="107"/>
    </location>
</feature>
<keyword evidence="20" id="KW-1185">Reference proteome</keyword>
<evidence type="ECO:0000256" key="11">
    <source>
        <dbReference type="ARBA" id="ARBA00023136"/>
    </source>
</evidence>
<evidence type="ECO:0000256" key="9">
    <source>
        <dbReference type="ARBA" id="ARBA00022989"/>
    </source>
</evidence>
<dbReference type="PANTHER" id="PTHR12349:SF4">
    <property type="entry name" value="ANKYRIN REPEAT AND LEM DOMAIN-CONTAINING PROTEIN 2"/>
    <property type="match status" value="1"/>
</dbReference>
<gene>
    <name evidence="19" type="ORF">JZ751_005764</name>
</gene>
<feature type="compositionally biased region" description="Low complexity" evidence="17">
    <location>
        <begin position="712"/>
        <end position="722"/>
    </location>
</feature>
<name>A0A8T2NBE6_9TELE</name>
<evidence type="ECO:0000256" key="13">
    <source>
        <dbReference type="ARBA" id="ARBA00056222"/>
    </source>
</evidence>
<evidence type="ECO:0000256" key="14">
    <source>
        <dbReference type="ARBA" id="ARBA00063367"/>
    </source>
</evidence>
<evidence type="ECO:0000256" key="17">
    <source>
        <dbReference type="SAM" id="MobiDB-lite"/>
    </source>
</evidence>
<keyword evidence="10" id="KW-0040">ANK repeat</keyword>
<evidence type="ECO:0000256" key="7">
    <source>
        <dbReference type="ARBA" id="ARBA00022824"/>
    </source>
</evidence>
<dbReference type="InterPro" id="IPR011015">
    <property type="entry name" value="LEM/LEM-like_dom_sf"/>
</dbReference>
<feature type="region of interest" description="Disordered" evidence="17">
    <location>
        <begin position="514"/>
        <end position="600"/>
    </location>
</feature>
<dbReference type="FunFam" id="1.25.40.20:FF:000072">
    <property type="entry name" value="Ankyrin repeat and LEM domain containing 2"/>
    <property type="match status" value="1"/>
</dbReference>
<feature type="compositionally biased region" description="Polar residues" evidence="17">
    <location>
        <begin position="198"/>
        <end position="209"/>
    </location>
</feature>
<evidence type="ECO:0000256" key="4">
    <source>
        <dbReference type="ARBA" id="ARBA00022618"/>
    </source>
</evidence>
<dbReference type="InterPro" id="IPR002110">
    <property type="entry name" value="Ankyrin_rpt"/>
</dbReference>
<evidence type="ECO:0000259" key="18">
    <source>
        <dbReference type="PROSITE" id="PS50954"/>
    </source>
</evidence>
<feature type="region of interest" description="Disordered" evidence="17">
    <location>
        <begin position="619"/>
        <end position="754"/>
    </location>
</feature>
<feature type="domain" description="LEM" evidence="18">
    <location>
        <begin position="5"/>
        <end position="49"/>
    </location>
</feature>
<evidence type="ECO:0000256" key="16">
    <source>
        <dbReference type="ARBA" id="ARBA00081980"/>
    </source>
</evidence>
<evidence type="ECO:0000313" key="20">
    <source>
        <dbReference type="Proteomes" id="UP000824540"/>
    </source>
</evidence>
<evidence type="ECO:0000256" key="1">
    <source>
        <dbReference type="ARBA" id="ARBA00004643"/>
    </source>
</evidence>
<feature type="compositionally biased region" description="Acidic residues" evidence="17">
    <location>
        <begin position="678"/>
        <end position="693"/>
    </location>
</feature>
<keyword evidence="11" id="KW-0472">Membrane</keyword>
<dbReference type="SMART" id="SM00248">
    <property type="entry name" value="ANK"/>
    <property type="match status" value="2"/>
</dbReference>
<protein>
    <recommendedName>
        <fullName evidence="15">Ankyrin repeat and LEM domain-containing protein 2</fullName>
    </recommendedName>
    <alternativeName>
        <fullName evidence="16">LEM domain-containing protein 4</fullName>
    </alternativeName>
</protein>
<dbReference type="Gene3D" id="1.25.40.20">
    <property type="entry name" value="Ankyrin repeat-containing domain"/>
    <property type="match status" value="1"/>
</dbReference>
<feature type="compositionally biased region" description="Pro residues" evidence="17">
    <location>
        <begin position="741"/>
        <end position="750"/>
    </location>
</feature>
<dbReference type="EMBL" id="JAFBMS010000130">
    <property type="protein sequence ID" value="KAG9335088.1"/>
    <property type="molecule type" value="Genomic_DNA"/>
</dbReference>
<sequence>MDEVLARLAGLSPEKLREEIISAGLKCGPITATTRTLFEKKLARAIVQEQEGDSNSSSSNQVQVDSSSGAPQTGSEERDPLKEGVQSYGSAVEEPSSQPDGQSPSSDAEGSPKFYYGVCPPQEEGSPQNDKVHVFVSKKEALKAVRLMKGSRFKAFSSRDEAEEFAKGIRDYCPSPTKPAPDISAPLGTEATSKERANSFQTPRTQDLTSKLRKAVEKGDQSAFSELVWSNPRYLIGPGDNPTVVQEGCRYNVLHVAAKENRPEMAHLILETLESPEFMRLMYPDDQEAMLHQRIRYIVDLYLNTPDKGSCETPLHFACKFGCPEVVDVLCSHPDTDKHCKNKYGQKPSSVICERKNKTQEVKQKIKGYLDDRCYVPLLRATDNSSQPVIGAPWSPEPSENIPDSLVPSLTGSPKDPVMEVRAFAGPFSPLKAEEFRRMWKTPPRDRAGHFSYILKSDPERGRMTDALMMISGRELAHELNLPWAEYWEFLDCFVDLASGEGLQRLEEHLNSRAICEPEPEPGDPFRTPTTGRSVSVGASKEEEEADSGVEMKRQNTPLLGQEGAPESHTPPLEVRSNHINEVGTPNEPGQTPYLKPRPSPVSNLMVEFERMSTLGVALGQSEALDPRTLNGSSGAEGRSELAATDGPQAEGATNERTEGEGEGEVDDRCSTSSEEYFTADESSEGGDSDTEAQDSGIGVRTHSLSRDRRSSSGSSCSSYKSTGKEPEDGTLKTQPHSYKAPPPTAPPTPALSTGCDTCTTATALSDRTLHSGHLIPIAMPYATKQPP</sequence>
<dbReference type="SUPFAM" id="SSF63451">
    <property type="entry name" value="LEM domain"/>
    <property type="match status" value="1"/>
</dbReference>